<proteinExistence type="predicted"/>
<accession>A0A9Q1G3D7</accession>
<dbReference type="Gene3D" id="1.10.287.930">
    <property type="entry name" value="Mammalian shaker kv1.2 potassium channel- beta subunit complex"/>
    <property type="match status" value="1"/>
</dbReference>
<gene>
    <name evidence="1" type="ORF">SKAU_G00052870</name>
</gene>
<evidence type="ECO:0000313" key="2">
    <source>
        <dbReference type="Proteomes" id="UP001152622"/>
    </source>
</evidence>
<reference evidence="1" key="1">
    <citation type="journal article" date="2023" name="Science">
        <title>Genome structures resolve the early diversification of teleost fishes.</title>
        <authorList>
            <person name="Parey E."/>
            <person name="Louis A."/>
            <person name="Montfort J."/>
            <person name="Bouchez O."/>
            <person name="Roques C."/>
            <person name="Iampietro C."/>
            <person name="Lluch J."/>
            <person name="Castinel A."/>
            <person name="Donnadieu C."/>
            <person name="Desvignes T."/>
            <person name="Floi Bucao C."/>
            <person name="Jouanno E."/>
            <person name="Wen M."/>
            <person name="Mejri S."/>
            <person name="Dirks R."/>
            <person name="Jansen H."/>
            <person name="Henkel C."/>
            <person name="Chen W.J."/>
            <person name="Zahm M."/>
            <person name="Cabau C."/>
            <person name="Klopp C."/>
            <person name="Thompson A.W."/>
            <person name="Robinson-Rechavi M."/>
            <person name="Braasch I."/>
            <person name="Lecointre G."/>
            <person name="Bobe J."/>
            <person name="Postlethwait J.H."/>
            <person name="Berthelot C."/>
            <person name="Roest Crollius H."/>
            <person name="Guiguen Y."/>
        </authorList>
    </citation>
    <scope>NUCLEOTIDE SEQUENCE</scope>
    <source>
        <strain evidence="1">WJC10195</strain>
    </source>
</reference>
<keyword evidence="2" id="KW-1185">Reference proteome</keyword>
<dbReference type="AlphaFoldDB" id="A0A9Q1G3D7"/>
<name>A0A9Q1G3D7_SYNKA</name>
<dbReference type="EMBL" id="JAINUF010000002">
    <property type="protein sequence ID" value="KAJ8374707.1"/>
    <property type="molecule type" value="Genomic_DNA"/>
</dbReference>
<organism evidence="1 2">
    <name type="scientific">Synaphobranchus kaupii</name>
    <name type="common">Kaup's arrowtooth eel</name>
    <dbReference type="NCBI Taxonomy" id="118154"/>
    <lineage>
        <taxon>Eukaryota</taxon>
        <taxon>Metazoa</taxon>
        <taxon>Chordata</taxon>
        <taxon>Craniata</taxon>
        <taxon>Vertebrata</taxon>
        <taxon>Euteleostomi</taxon>
        <taxon>Actinopterygii</taxon>
        <taxon>Neopterygii</taxon>
        <taxon>Teleostei</taxon>
        <taxon>Anguilliformes</taxon>
        <taxon>Synaphobranchidae</taxon>
        <taxon>Synaphobranchus</taxon>
    </lineage>
</organism>
<protein>
    <submittedName>
        <fullName evidence="1">Uncharacterized protein</fullName>
    </submittedName>
</protein>
<dbReference type="OrthoDB" id="296522at2759"/>
<evidence type="ECO:0000313" key="1">
    <source>
        <dbReference type="EMBL" id="KAJ8374707.1"/>
    </source>
</evidence>
<comment type="caution">
    <text evidence="1">The sequence shown here is derived from an EMBL/GenBank/DDBJ whole genome shotgun (WGS) entry which is preliminary data.</text>
</comment>
<dbReference type="SUPFAM" id="SSF81324">
    <property type="entry name" value="Voltage-gated potassium channels"/>
    <property type="match status" value="1"/>
</dbReference>
<sequence>MRIFRILKLPRHSTGMQAFGFTIRQCYLFITMDIFTFSALLHSVEHDVAGTHFSSIPDSLRLGVVVGCSEYLHSGLW</sequence>
<dbReference type="Proteomes" id="UP001152622">
    <property type="component" value="Chromosome 2"/>
</dbReference>